<dbReference type="Pfam" id="PF01381">
    <property type="entry name" value="HTH_3"/>
    <property type="match status" value="1"/>
</dbReference>
<keyword evidence="4" id="KW-1185">Reference proteome</keyword>
<evidence type="ECO:0000313" key="3">
    <source>
        <dbReference type="EMBL" id="RIH89922.1"/>
    </source>
</evidence>
<dbReference type="Proteomes" id="UP000265800">
    <property type="component" value="Unassembled WGS sequence"/>
</dbReference>
<comment type="caution">
    <text evidence="3">The sequence shown here is derived from an EMBL/GenBank/DDBJ whole genome shotgun (WGS) entry which is preliminary data.</text>
</comment>
<proteinExistence type="predicted"/>
<sequence>MSRGRDYALTIESFYASVRIMTLAERLRELRTQRGWRLKDLSEKSGLSVPYLSDLERGRTNPSLETLQTLAASYGLSVNDLLAPVDFYGERTPASLPKGLAELIADPQLGAEITPEWQQTLSRIELRGKRPESKRDWYEIYLHLKRVLEG</sequence>
<evidence type="ECO:0000259" key="2">
    <source>
        <dbReference type="PROSITE" id="PS50943"/>
    </source>
</evidence>
<feature type="domain" description="HTH cro/C1-type" evidence="2">
    <location>
        <begin position="27"/>
        <end position="81"/>
    </location>
</feature>
<organism evidence="3 4">
    <name type="scientific">Meiothermus luteus</name>
    <dbReference type="NCBI Taxonomy" id="2026184"/>
    <lineage>
        <taxon>Bacteria</taxon>
        <taxon>Thermotogati</taxon>
        <taxon>Deinococcota</taxon>
        <taxon>Deinococci</taxon>
        <taxon>Thermales</taxon>
        <taxon>Thermaceae</taxon>
        <taxon>Meiothermus</taxon>
    </lineage>
</organism>
<dbReference type="Gene3D" id="1.10.260.40">
    <property type="entry name" value="lambda repressor-like DNA-binding domains"/>
    <property type="match status" value="1"/>
</dbReference>
<dbReference type="SMART" id="SM00530">
    <property type="entry name" value="HTH_XRE"/>
    <property type="match status" value="1"/>
</dbReference>
<keyword evidence="1" id="KW-0238">DNA-binding</keyword>
<dbReference type="InterPro" id="IPR001387">
    <property type="entry name" value="Cro/C1-type_HTH"/>
</dbReference>
<dbReference type="EMBL" id="QWKZ01000003">
    <property type="protein sequence ID" value="RIH89922.1"/>
    <property type="molecule type" value="Genomic_DNA"/>
</dbReference>
<name>A0A399F4Y9_9DEIN</name>
<dbReference type="CDD" id="cd00093">
    <property type="entry name" value="HTH_XRE"/>
    <property type="match status" value="1"/>
</dbReference>
<reference evidence="3 4" key="1">
    <citation type="submission" date="2018-08" db="EMBL/GenBank/DDBJ databases">
        <title>Meiothermus luteus KCTC 52599 genome sequencing project.</title>
        <authorList>
            <person name="Da Costa M.S."/>
            <person name="Albuquerque L."/>
            <person name="Raposo P."/>
            <person name="Froufe H.J.C."/>
            <person name="Barroso C.S."/>
            <person name="Egas C."/>
        </authorList>
    </citation>
    <scope>NUCLEOTIDE SEQUENCE [LARGE SCALE GENOMIC DNA]</scope>
    <source>
        <strain evidence="3 4">KCTC 52599</strain>
    </source>
</reference>
<dbReference type="GO" id="GO:0005829">
    <property type="term" value="C:cytosol"/>
    <property type="evidence" value="ECO:0007669"/>
    <property type="project" value="TreeGrafter"/>
</dbReference>
<gene>
    <name evidence="3" type="primary">ddrOP3</name>
    <name evidence="3" type="ORF">Mlute_00170</name>
</gene>
<dbReference type="PANTHER" id="PTHR46797:SF1">
    <property type="entry name" value="METHYLPHOSPHONATE SYNTHASE"/>
    <property type="match status" value="1"/>
</dbReference>
<protein>
    <submittedName>
        <fullName evidence="3">HTH-type transcriptional regulator DdrOP3</fullName>
    </submittedName>
</protein>
<accession>A0A399F4Y9</accession>
<dbReference type="InterPro" id="IPR010982">
    <property type="entry name" value="Lambda_DNA-bd_dom_sf"/>
</dbReference>
<evidence type="ECO:0000256" key="1">
    <source>
        <dbReference type="ARBA" id="ARBA00023125"/>
    </source>
</evidence>
<dbReference type="InterPro" id="IPR050807">
    <property type="entry name" value="TransReg_Diox_bact_type"/>
</dbReference>
<dbReference type="SUPFAM" id="SSF47413">
    <property type="entry name" value="lambda repressor-like DNA-binding domains"/>
    <property type="match status" value="1"/>
</dbReference>
<dbReference type="PROSITE" id="PS50943">
    <property type="entry name" value="HTH_CROC1"/>
    <property type="match status" value="1"/>
</dbReference>
<dbReference type="GO" id="GO:0003700">
    <property type="term" value="F:DNA-binding transcription factor activity"/>
    <property type="evidence" value="ECO:0007669"/>
    <property type="project" value="TreeGrafter"/>
</dbReference>
<evidence type="ECO:0000313" key="4">
    <source>
        <dbReference type="Proteomes" id="UP000265800"/>
    </source>
</evidence>
<dbReference type="PANTHER" id="PTHR46797">
    <property type="entry name" value="HTH-TYPE TRANSCRIPTIONAL REGULATOR"/>
    <property type="match status" value="1"/>
</dbReference>
<dbReference type="AlphaFoldDB" id="A0A399F4Y9"/>
<dbReference type="GO" id="GO:0003677">
    <property type="term" value="F:DNA binding"/>
    <property type="evidence" value="ECO:0007669"/>
    <property type="project" value="UniProtKB-KW"/>
</dbReference>